<reference evidence="3 4" key="1">
    <citation type="journal article" date="2021" name="Sci. Rep.">
        <title>The genome of the diatom Chaetoceros tenuissimus carries an ancient integrated fragment of an extant virus.</title>
        <authorList>
            <person name="Hongo Y."/>
            <person name="Kimura K."/>
            <person name="Takaki Y."/>
            <person name="Yoshida Y."/>
            <person name="Baba S."/>
            <person name="Kobayashi G."/>
            <person name="Nagasaki K."/>
            <person name="Hano T."/>
            <person name="Tomaru Y."/>
        </authorList>
    </citation>
    <scope>NUCLEOTIDE SEQUENCE [LARGE SCALE GENOMIC DNA]</scope>
    <source>
        <strain evidence="3 4">NIES-3715</strain>
    </source>
</reference>
<feature type="compositionally biased region" description="Basic and acidic residues" evidence="1">
    <location>
        <begin position="225"/>
        <end position="235"/>
    </location>
</feature>
<feature type="compositionally biased region" description="Basic and acidic residues" evidence="1">
    <location>
        <begin position="603"/>
        <end position="612"/>
    </location>
</feature>
<feature type="compositionally biased region" description="Basic and acidic residues" evidence="1">
    <location>
        <begin position="482"/>
        <end position="501"/>
    </location>
</feature>
<evidence type="ECO:0000259" key="2">
    <source>
        <dbReference type="Pfam" id="PF06991"/>
    </source>
</evidence>
<dbReference type="AlphaFoldDB" id="A0AAD3CFT2"/>
<evidence type="ECO:0000256" key="1">
    <source>
        <dbReference type="SAM" id="MobiDB-lite"/>
    </source>
</evidence>
<feature type="compositionally biased region" description="Basic and acidic residues" evidence="1">
    <location>
        <begin position="266"/>
        <end position="275"/>
    </location>
</feature>
<dbReference type="InterPro" id="IPR033194">
    <property type="entry name" value="MFAP1"/>
</dbReference>
<dbReference type="PANTHER" id="PTHR15327">
    <property type="entry name" value="MICROFIBRIL-ASSOCIATED PROTEIN"/>
    <property type="match status" value="1"/>
</dbReference>
<keyword evidence="4" id="KW-1185">Reference proteome</keyword>
<name>A0AAD3CFT2_9STRA</name>
<feature type="region of interest" description="Disordered" evidence="1">
    <location>
        <begin position="164"/>
        <end position="374"/>
    </location>
</feature>
<dbReference type="Pfam" id="PF06991">
    <property type="entry name" value="MFAP1"/>
    <property type="match status" value="1"/>
</dbReference>
<feature type="region of interest" description="Disordered" evidence="1">
    <location>
        <begin position="1"/>
        <end position="102"/>
    </location>
</feature>
<feature type="domain" description="Micro-fibrillar-associated protein 1 C-terminal" evidence="2">
    <location>
        <begin position="354"/>
        <end position="592"/>
    </location>
</feature>
<feature type="compositionally biased region" description="Basic and acidic residues" evidence="1">
    <location>
        <begin position="1"/>
        <end position="13"/>
    </location>
</feature>
<dbReference type="Proteomes" id="UP001054902">
    <property type="component" value="Unassembled WGS sequence"/>
</dbReference>
<feature type="compositionally biased region" description="Polar residues" evidence="1">
    <location>
        <begin position="25"/>
        <end position="41"/>
    </location>
</feature>
<protein>
    <recommendedName>
        <fullName evidence="2">Micro-fibrillar-associated protein 1 C-terminal domain-containing protein</fullName>
    </recommendedName>
</protein>
<accession>A0AAD3CFT2</accession>
<proteinExistence type="predicted"/>
<feature type="compositionally biased region" description="Basic and acidic residues" evidence="1">
    <location>
        <begin position="312"/>
        <end position="323"/>
    </location>
</feature>
<feature type="region of interest" description="Disordered" evidence="1">
    <location>
        <begin position="423"/>
        <end position="451"/>
    </location>
</feature>
<feature type="compositionally biased region" description="Basic residues" evidence="1">
    <location>
        <begin position="186"/>
        <end position="196"/>
    </location>
</feature>
<evidence type="ECO:0000313" key="4">
    <source>
        <dbReference type="Proteomes" id="UP001054902"/>
    </source>
</evidence>
<organism evidence="3 4">
    <name type="scientific">Chaetoceros tenuissimus</name>
    <dbReference type="NCBI Taxonomy" id="426638"/>
    <lineage>
        <taxon>Eukaryota</taxon>
        <taxon>Sar</taxon>
        <taxon>Stramenopiles</taxon>
        <taxon>Ochrophyta</taxon>
        <taxon>Bacillariophyta</taxon>
        <taxon>Coscinodiscophyceae</taxon>
        <taxon>Chaetocerotophycidae</taxon>
        <taxon>Chaetocerotales</taxon>
        <taxon>Chaetocerotaceae</taxon>
        <taxon>Chaetoceros</taxon>
    </lineage>
</organism>
<feature type="compositionally biased region" description="Low complexity" evidence="1">
    <location>
        <begin position="334"/>
        <end position="353"/>
    </location>
</feature>
<dbReference type="InterPro" id="IPR009730">
    <property type="entry name" value="MFAP1_C"/>
</dbReference>
<feature type="compositionally biased region" description="Basic and acidic residues" evidence="1">
    <location>
        <begin position="164"/>
        <end position="174"/>
    </location>
</feature>
<dbReference type="EMBL" id="BLLK01000020">
    <property type="protein sequence ID" value="GFH45053.1"/>
    <property type="molecule type" value="Genomic_DNA"/>
</dbReference>
<gene>
    <name evidence="3" type="ORF">CTEN210_01527</name>
</gene>
<feature type="compositionally biased region" description="Polar residues" evidence="1">
    <location>
        <begin position="428"/>
        <end position="437"/>
    </location>
</feature>
<feature type="compositionally biased region" description="Basic residues" evidence="1">
    <location>
        <begin position="215"/>
        <end position="224"/>
    </location>
</feature>
<evidence type="ECO:0000313" key="3">
    <source>
        <dbReference type="EMBL" id="GFH45053.1"/>
    </source>
</evidence>
<comment type="caution">
    <text evidence="3">The sequence shown here is derived from an EMBL/GenBank/DDBJ whole genome shotgun (WGS) entry which is preliminary data.</text>
</comment>
<feature type="region of interest" description="Disordered" evidence="1">
    <location>
        <begin position="583"/>
        <end position="612"/>
    </location>
</feature>
<sequence length="612" mass="70150">MSFPKKDDSKTMKSNELSMLLFGTKESSSALPTTQEAQQANPHLMNAKNRRKDGSKSSNQQGDAMHEDLSHLEAAQASQLLKQTHGAGKKASSGGNVGRHYRQNIKRNYHQLLEEIDNSEQIYDSDVKRSNVLDANIDDEFHLKKVKHHDSKKKIHIANLDQSMEEKKKDEKQQTSDFSSDNSSVARRRRARRRRNENRQSSSSDSDDSNDSSVARRRRRRIARRRQESDDRESSSSDEEDNRRMRARAKMRERKQQMQKPSESVDPTRELESSKAKAKQNDSSSDESRNKERRRRPVRRNDSSDESSSESESGRKNRRETQKAKSIPQRRVPSSSSSSSSDSSSSDSSSDSSSSDEDVAMNIAKPVFVPKHIRQKQELQEIEKQKEEEKLEKMKLKEEKRVRQSRALVAEIVSNELAEKKALEGSIGDQNEFTETGGSMIPPPDDTDANDEEMKTLERENWEVRELLRVLRDVEEVINREQEKKEMERRRNMTDEERLQEDIATGKYRKPGERDANDGDVGMQRYHHRGAFYMDDDTLKDENDIRNKAAQYSKAATGDDKIDRKKLPKVMQVKKFGFAGGSKYQGLAREDTTDKGGLGYMPVKDKRGSSGR</sequence>
<feature type="region of interest" description="Disordered" evidence="1">
    <location>
        <begin position="482"/>
        <end position="522"/>
    </location>
</feature>